<dbReference type="Proteomes" id="UP000070394">
    <property type="component" value="Unassembled WGS sequence"/>
</dbReference>
<protein>
    <submittedName>
        <fullName evidence="8">Kinase, PfkB family</fullName>
    </submittedName>
</protein>
<dbReference type="InterPro" id="IPR050306">
    <property type="entry name" value="PfkB_Carbo_kinase"/>
</dbReference>
<dbReference type="OrthoDB" id="9813569at2"/>
<dbReference type="Gene3D" id="3.40.1190.20">
    <property type="match status" value="1"/>
</dbReference>
<comment type="caution">
    <text evidence="8">The sequence shown here is derived from an EMBL/GenBank/DDBJ whole genome shotgun (WGS) entry which is preliminary data.</text>
</comment>
<dbReference type="GO" id="GO:0008865">
    <property type="term" value="F:fructokinase activity"/>
    <property type="evidence" value="ECO:0007669"/>
    <property type="project" value="UniProtKB-ARBA"/>
</dbReference>
<evidence type="ECO:0000313" key="9">
    <source>
        <dbReference type="Proteomes" id="UP000070394"/>
    </source>
</evidence>
<evidence type="ECO:0000256" key="3">
    <source>
        <dbReference type="ARBA" id="ARBA00022741"/>
    </source>
</evidence>
<dbReference type="InterPro" id="IPR011611">
    <property type="entry name" value="PfkB_dom"/>
</dbReference>
<dbReference type="Pfam" id="PF00294">
    <property type="entry name" value="PfkB"/>
    <property type="match status" value="1"/>
</dbReference>
<evidence type="ECO:0000313" key="8">
    <source>
        <dbReference type="EMBL" id="KXB55372.1"/>
    </source>
</evidence>
<keyword evidence="5" id="KW-0067">ATP-binding</keyword>
<dbReference type="InterPro" id="IPR002139">
    <property type="entry name" value="Ribo/fructo_kinase"/>
</dbReference>
<dbReference type="InterPro" id="IPR002173">
    <property type="entry name" value="Carboh/pur_kinase_PfkB_CS"/>
</dbReference>
<keyword evidence="3" id="KW-0547">Nucleotide-binding</keyword>
<dbReference type="CDD" id="cd01167">
    <property type="entry name" value="bac_FRK"/>
    <property type="match status" value="1"/>
</dbReference>
<evidence type="ECO:0000256" key="2">
    <source>
        <dbReference type="ARBA" id="ARBA00022679"/>
    </source>
</evidence>
<organism evidence="8 9">
    <name type="scientific">Lachnoanaerobaculum saburreum</name>
    <dbReference type="NCBI Taxonomy" id="467210"/>
    <lineage>
        <taxon>Bacteria</taxon>
        <taxon>Bacillati</taxon>
        <taxon>Bacillota</taxon>
        <taxon>Clostridia</taxon>
        <taxon>Lachnospirales</taxon>
        <taxon>Lachnospiraceae</taxon>
        <taxon>Lachnoanaerobaculum</taxon>
    </lineage>
</organism>
<dbReference type="PANTHER" id="PTHR43085">
    <property type="entry name" value="HEXOKINASE FAMILY MEMBER"/>
    <property type="match status" value="1"/>
</dbReference>
<feature type="domain" description="Carbohydrate kinase PfkB" evidence="7">
    <location>
        <begin position="5"/>
        <end position="309"/>
    </location>
</feature>
<dbReference type="GO" id="GO:0005524">
    <property type="term" value="F:ATP binding"/>
    <property type="evidence" value="ECO:0007669"/>
    <property type="project" value="UniProtKB-KW"/>
</dbReference>
<reference evidence="9" key="1">
    <citation type="submission" date="2016-01" db="EMBL/GenBank/DDBJ databases">
        <authorList>
            <person name="Mitreva M."/>
            <person name="Pepin K.H."/>
            <person name="Mihindukulasuriya K.A."/>
            <person name="Fulton R."/>
            <person name="Fronick C."/>
            <person name="O'Laughlin M."/>
            <person name="Miner T."/>
            <person name="Herter B."/>
            <person name="Rosa B.A."/>
            <person name="Cordes M."/>
            <person name="Tomlinson C."/>
            <person name="Wollam A."/>
            <person name="Palsikar V.B."/>
            <person name="Mardis E.R."/>
            <person name="Wilson R.K."/>
        </authorList>
    </citation>
    <scope>NUCLEOTIDE SEQUENCE [LARGE SCALE GENOMIC DNA]</scope>
    <source>
        <strain evidence="9">DNF00896</strain>
    </source>
</reference>
<dbReference type="EMBL" id="LSDA01000113">
    <property type="protein sequence ID" value="KXB55372.1"/>
    <property type="molecule type" value="Genomic_DNA"/>
</dbReference>
<gene>
    <name evidence="8" type="ORF">HMPREF1866_02177</name>
</gene>
<dbReference type="InterPro" id="IPR029056">
    <property type="entry name" value="Ribokinase-like"/>
</dbReference>
<keyword evidence="9" id="KW-1185">Reference proteome</keyword>
<dbReference type="PRINTS" id="PR00990">
    <property type="entry name" value="RIBOKINASE"/>
</dbReference>
<evidence type="ECO:0000259" key="7">
    <source>
        <dbReference type="Pfam" id="PF00294"/>
    </source>
</evidence>
<proteinExistence type="inferred from homology"/>
<dbReference type="SUPFAM" id="SSF53613">
    <property type="entry name" value="Ribokinase-like"/>
    <property type="match status" value="1"/>
</dbReference>
<evidence type="ECO:0000256" key="6">
    <source>
        <dbReference type="RuleBase" id="RU003704"/>
    </source>
</evidence>
<dbReference type="RefSeq" id="WP_060931800.1">
    <property type="nucleotide sequence ID" value="NZ_KQ959840.1"/>
</dbReference>
<dbReference type="AlphaFoldDB" id="A0A133ZIU2"/>
<evidence type="ECO:0000256" key="1">
    <source>
        <dbReference type="ARBA" id="ARBA00010688"/>
    </source>
</evidence>
<evidence type="ECO:0000256" key="5">
    <source>
        <dbReference type="ARBA" id="ARBA00022840"/>
    </source>
</evidence>
<accession>A0A133ZIU2</accession>
<dbReference type="GO" id="GO:0006000">
    <property type="term" value="P:fructose metabolic process"/>
    <property type="evidence" value="ECO:0007669"/>
    <property type="project" value="UniProtKB-ARBA"/>
</dbReference>
<dbReference type="PANTHER" id="PTHR43085:SF1">
    <property type="entry name" value="PSEUDOURIDINE KINASE-RELATED"/>
    <property type="match status" value="1"/>
</dbReference>
<keyword evidence="2 6" id="KW-0808">Transferase</keyword>
<dbReference type="STRING" id="467210.HMPREF1866_02177"/>
<name>A0A133ZIU2_9FIRM</name>
<comment type="similarity">
    <text evidence="1 6">Belongs to the carbohydrate kinase PfkB family.</text>
</comment>
<sequence>MKNWDVVALGELLIDFTPAGLSPAGMKLFEQNPGGAPANMLTAVSRSGLKTAFIGKIGADMHGDFLRSTLEGIPIDTSGLITDPSVFTTLAFVSLSITGDRGFSFARKPGADTRLSIDEINKDMLADTKIFHVGSLSLTDEPARTATFEAVKIAKDAGAIISYDPNYRAPLWESVDKAMEMMRLMVQFADMMKISDEETALLTPYSDPLEAGKYLIENGVKLAVVTLGAKGALVVSASGYVEVPGFKSTVVDTTGAGDSFWGGLLARFLSEDVSLDDITTSQMYDIARYGNAVASLCVEKRGGIVSIPTFEEVVERLNK</sequence>
<keyword evidence="4 6" id="KW-0418">Kinase</keyword>
<dbReference type="PROSITE" id="PS00584">
    <property type="entry name" value="PFKB_KINASES_2"/>
    <property type="match status" value="1"/>
</dbReference>
<dbReference type="PATRIC" id="fig|467210.3.peg.2155"/>
<evidence type="ECO:0000256" key="4">
    <source>
        <dbReference type="ARBA" id="ARBA00022777"/>
    </source>
</evidence>